<comment type="caution">
    <text evidence="11">The sequence shown here is derived from an EMBL/GenBank/DDBJ whole genome shotgun (WGS) entry which is preliminary data.</text>
</comment>
<evidence type="ECO:0000256" key="6">
    <source>
        <dbReference type="ARBA" id="ARBA00023136"/>
    </source>
</evidence>
<evidence type="ECO:0000256" key="1">
    <source>
        <dbReference type="ARBA" id="ARBA00004651"/>
    </source>
</evidence>
<dbReference type="SUPFAM" id="SSF50182">
    <property type="entry name" value="Sm-like ribonucleoproteins"/>
    <property type="match status" value="1"/>
</dbReference>
<dbReference type="PANTHER" id="PTHR30221">
    <property type="entry name" value="SMALL-CONDUCTANCE MECHANOSENSITIVE CHANNEL"/>
    <property type="match status" value="1"/>
</dbReference>
<keyword evidence="4 7" id="KW-0812">Transmembrane</keyword>
<dbReference type="SUPFAM" id="SSF82689">
    <property type="entry name" value="Mechanosensitive channel protein MscS (YggB), C-terminal domain"/>
    <property type="match status" value="1"/>
</dbReference>
<evidence type="ECO:0000313" key="11">
    <source>
        <dbReference type="EMBL" id="RZT02395.1"/>
    </source>
</evidence>
<keyword evidence="5 7" id="KW-1133">Transmembrane helix</keyword>
<dbReference type="Gene3D" id="3.30.70.100">
    <property type="match status" value="1"/>
</dbReference>
<dbReference type="InterPro" id="IPR010920">
    <property type="entry name" value="LSM_dom_sf"/>
</dbReference>
<dbReference type="Proteomes" id="UP000292927">
    <property type="component" value="Unassembled WGS sequence"/>
</dbReference>
<keyword evidence="6 7" id="KW-0472">Membrane</keyword>
<feature type="transmembrane region" description="Helical" evidence="7">
    <location>
        <begin position="41"/>
        <end position="63"/>
    </location>
</feature>
<organism evidence="11 12">
    <name type="scientific">Cuneatibacter caecimuris</name>
    <dbReference type="NCBI Taxonomy" id="1796618"/>
    <lineage>
        <taxon>Bacteria</taxon>
        <taxon>Bacillati</taxon>
        <taxon>Bacillota</taxon>
        <taxon>Clostridia</taxon>
        <taxon>Lachnospirales</taxon>
        <taxon>Lachnospiraceae</taxon>
        <taxon>Cuneatibacter</taxon>
    </lineage>
</organism>
<evidence type="ECO:0000256" key="7">
    <source>
        <dbReference type="SAM" id="Phobius"/>
    </source>
</evidence>
<evidence type="ECO:0000256" key="2">
    <source>
        <dbReference type="ARBA" id="ARBA00008017"/>
    </source>
</evidence>
<dbReference type="InterPro" id="IPR011066">
    <property type="entry name" value="MscS_channel_C_sf"/>
</dbReference>
<proteinExistence type="inferred from homology"/>
<dbReference type="EMBL" id="SGXF01000001">
    <property type="protein sequence ID" value="RZT02395.1"/>
    <property type="molecule type" value="Genomic_DNA"/>
</dbReference>
<dbReference type="Gene3D" id="1.10.287.1260">
    <property type="match status" value="1"/>
</dbReference>
<keyword evidence="12" id="KW-1185">Reference proteome</keyword>
<dbReference type="PANTHER" id="PTHR30221:SF1">
    <property type="entry name" value="SMALL-CONDUCTANCE MECHANOSENSITIVE CHANNEL"/>
    <property type="match status" value="1"/>
</dbReference>
<reference evidence="11 12" key="1">
    <citation type="submission" date="2019-02" db="EMBL/GenBank/DDBJ databases">
        <title>Genomic Encyclopedia of Type Strains, Phase IV (KMG-IV): sequencing the most valuable type-strain genomes for metagenomic binning, comparative biology and taxonomic classification.</title>
        <authorList>
            <person name="Goeker M."/>
        </authorList>
    </citation>
    <scope>NUCLEOTIDE SEQUENCE [LARGE SCALE GENOMIC DNA]</scope>
    <source>
        <strain evidence="11 12">DSM 29486</strain>
    </source>
</reference>
<dbReference type="InterPro" id="IPR006685">
    <property type="entry name" value="MscS_channel_2nd"/>
</dbReference>
<evidence type="ECO:0000313" key="12">
    <source>
        <dbReference type="Proteomes" id="UP000292927"/>
    </source>
</evidence>
<keyword evidence="3" id="KW-1003">Cell membrane</keyword>
<dbReference type="Gene3D" id="2.30.30.60">
    <property type="match status" value="1"/>
</dbReference>
<dbReference type="InterPro" id="IPR049278">
    <property type="entry name" value="MS_channel_C"/>
</dbReference>
<dbReference type="SUPFAM" id="SSF82861">
    <property type="entry name" value="Mechanosensitive channel protein MscS (YggB), transmembrane region"/>
    <property type="match status" value="1"/>
</dbReference>
<dbReference type="Pfam" id="PF21088">
    <property type="entry name" value="MS_channel_1st"/>
    <property type="match status" value="1"/>
</dbReference>
<evidence type="ECO:0000256" key="4">
    <source>
        <dbReference type="ARBA" id="ARBA00022692"/>
    </source>
</evidence>
<evidence type="ECO:0000256" key="3">
    <source>
        <dbReference type="ARBA" id="ARBA00022475"/>
    </source>
</evidence>
<evidence type="ECO:0000256" key="5">
    <source>
        <dbReference type="ARBA" id="ARBA00022989"/>
    </source>
</evidence>
<dbReference type="GO" id="GO:0005886">
    <property type="term" value="C:plasma membrane"/>
    <property type="evidence" value="ECO:0007669"/>
    <property type="project" value="UniProtKB-SubCell"/>
</dbReference>
<dbReference type="AlphaFoldDB" id="A0A4Q7PPH4"/>
<evidence type="ECO:0000259" key="8">
    <source>
        <dbReference type="Pfam" id="PF00924"/>
    </source>
</evidence>
<feature type="domain" description="Mechanosensitive ion channel MscS" evidence="8">
    <location>
        <begin position="128"/>
        <end position="193"/>
    </location>
</feature>
<protein>
    <submittedName>
        <fullName evidence="11">Small conductance mechanosensitive channel</fullName>
    </submittedName>
</protein>
<dbReference type="Pfam" id="PF00924">
    <property type="entry name" value="MS_channel_2nd"/>
    <property type="match status" value="1"/>
</dbReference>
<dbReference type="InterPro" id="IPR023408">
    <property type="entry name" value="MscS_beta-dom_sf"/>
</dbReference>
<dbReference type="InterPro" id="IPR049142">
    <property type="entry name" value="MS_channel_1st"/>
</dbReference>
<dbReference type="InterPro" id="IPR011014">
    <property type="entry name" value="MscS_channel_TM-2"/>
</dbReference>
<name>A0A4Q7PPH4_9FIRM</name>
<dbReference type="GO" id="GO:0008381">
    <property type="term" value="F:mechanosensitive monoatomic ion channel activity"/>
    <property type="evidence" value="ECO:0007669"/>
    <property type="project" value="InterPro"/>
</dbReference>
<feature type="transmembrane region" description="Helical" evidence="7">
    <location>
        <begin position="119"/>
        <end position="141"/>
    </location>
</feature>
<comment type="similarity">
    <text evidence="2">Belongs to the MscS (TC 1.A.23) family.</text>
</comment>
<feature type="transmembrane region" description="Helical" evidence="7">
    <location>
        <begin position="89"/>
        <end position="113"/>
    </location>
</feature>
<sequence length="302" mass="34021">MDRMFWLAVEAGETQAAEELKQNVSALWKAVESQLPALGKFAWHVFLAILFWFVGKRLIAWAMKLLQKYFDKRGTEISVRKFMEMLVRWVLYALLIFQIISLLGVNTASIIALLGSAGLAVGLAVQGSLANFAGGVLILVLKPFAVGDYIVDKSGVEGTVTMIGLFYTKLSTVDNKQVTVPNGDLANGTITNVAAQENRRIVIKVGISYGADLKKAKEIMYQIMTEREKVLQDQEKMVVVNSLDESCVTLLGRVWVRTEDYWPEYWSMMEEVKLAFDEAGIEIPYNQLDVHIRQESREKEEQ</sequence>
<dbReference type="Pfam" id="PF21082">
    <property type="entry name" value="MS_channel_3rd"/>
    <property type="match status" value="1"/>
</dbReference>
<evidence type="ECO:0000259" key="10">
    <source>
        <dbReference type="Pfam" id="PF21088"/>
    </source>
</evidence>
<feature type="domain" description="Mechanosensitive ion channel transmembrane helices 2/3" evidence="10">
    <location>
        <begin position="87"/>
        <end position="126"/>
    </location>
</feature>
<evidence type="ECO:0000259" key="9">
    <source>
        <dbReference type="Pfam" id="PF21082"/>
    </source>
</evidence>
<dbReference type="PROSITE" id="PS01246">
    <property type="entry name" value="UPF0003"/>
    <property type="match status" value="1"/>
</dbReference>
<gene>
    <name evidence="11" type="ORF">EV209_0508</name>
</gene>
<dbReference type="InterPro" id="IPR006686">
    <property type="entry name" value="MscS_channel_CS"/>
</dbReference>
<feature type="domain" description="Mechanosensitive ion channel MscS C-terminal" evidence="9">
    <location>
        <begin position="201"/>
        <end position="283"/>
    </location>
</feature>
<accession>A0A4Q7PPH4</accession>
<dbReference type="InterPro" id="IPR045275">
    <property type="entry name" value="MscS_archaea/bacteria_type"/>
</dbReference>
<comment type="subcellular location">
    <subcellularLocation>
        <location evidence="1">Cell membrane</location>
        <topology evidence="1">Multi-pass membrane protein</topology>
    </subcellularLocation>
</comment>